<proteinExistence type="inferred from homology"/>
<dbReference type="GeneID" id="25280054"/>
<gene>
    <name evidence="2" type="ORF">A1O9_05127</name>
</gene>
<dbReference type="RefSeq" id="XP_013262867.1">
    <property type="nucleotide sequence ID" value="XM_013407413.1"/>
</dbReference>
<keyword evidence="3" id="KW-1185">Reference proteome</keyword>
<dbReference type="HOGENOM" id="CLU_042688_2_0_1"/>
<evidence type="ECO:0000313" key="3">
    <source>
        <dbReference type="Proteomes" id="UP000027920"/>
    </source>
</evidence>
<dbReference type="AlphaFoldDB" id="A0A072PKP0"/>
<evidence type="ECO:0008006" key="4">
    <source>
        <dbReference type="Google" id="ProtNLM"/>
    </source>
</evidence>
<dbReference type="OrthoDB" id="412788at2759"/>
<dbReference type="Proteomes" id="UP000027920">
    <property type="component" value="Unassembled WGS sequence"/>
</dbReference>
<dbReference type="VEuPathDB" id="FungiDB:A1O9_05127"/>
<dbReference type="EMBL" id="AMGV01000003">
    <property type="protein sequence ID" value="KEF60277.1"/>
    <property type="molecule type" value="Genomic_DNA"/>
</dbReference>
<sequence>MAQMVLRMACYLTNQNRGPFTHRHYPGATNNASVIDITTIHTYTTASTAVQQPGGHSTSFEPLTNQVHDTKTIQAEKHRVRTSLNYYKDPGDGSPPPPTYVGKPETYERPSEPLEVTIYDIRGEEDKYTLDEQGFQIHKHSSVEKDFLDDEKIKAQYYPEVEQLLKDATGASRVFIFDHTIRRAPADQRTTDRKAAINLRGPVNCVHIDQSYSASKSRVPHHLREEADRLLQTRYQIINVWRPIKKILKDPLAVADAHSVPESDLIPVGLIYPNRKGETLTVRPNPDQKWYFLYGQEPNEVTLIKCFDSKLDGRARRIPHTAFSNPAHVDDYSRESIEVRTLVFHEDQPAEEGGPRV</sequence>
<organism evidence="2 3">
    <name type="scientific">Exophiala aquamarina CBS 119918</name>
    <dbReference type="NCBI Taxonomy" id="1182545"/>
    <lineage>
        <taxon>Eukaryota</taxon>
        <taxon>Fungi</taxon>
        <taxon>Dikarya</taxon>
        <taxon>Ascomycota</taxon>
        <taxon>Pezizomycotina</taxon>
        <taxon>Eurotiomycetes</taxon>
        <taxon>Chaetothyriomycetidae</taxon>
        <taxon>Chaetothyriales</taxon>
        <taxon>Herpotrichiellaceae</taxon>
        <taxon>Exophiala</taxon>
    </lineage>
</organism>
<reference evidence="2 3" key="1">
    <citation type="submission" date="2013-03" db="EMBL/GenBank/DDBJ databases">
        <title>The Genome Sequence of Exophiala aquamarina CBS 119918.</title>
        <authorList>
            <consortium name="The Broad Institute Genomics Platform"/>
            <person name="Cuomo C."/>
            <person name="de Hoog S."/>
            <person name="Gorbushina A."/>
            <person name="Walker B."/>
            <person name="Young S.K."/>
            <person name="Zeng Q."/>
            <person name="Gargeya S."/>
            <person name="Fitzgerald M."/>
            <person name="Haas B."/>
            <person name="Abouelleil A."/>
            <person name="Allen A.W."/>
            <person name="Alvarado L."/>
            <person name="Arachchi H.M."/>
            <person name="Berlin A.M."/>
            <person name="Chapman S.B."/>
            <person name="Gainer-Dewar J."/>
            <person name="Goldberg J."/>
            <person name="Griggs A."/>
            <person name="Gujja S."/>
            <person name="Hansen M."/>
            <person name="Howarth C."/>
            <person name="Imamovic A."/>
            <person name="Ireland A."/>
            <person name="Larimer J."/>
            <person name="McCowan C."/>
            <person name="Murphy C."/>
            <person name="Pearson M."/>
            <person name="Poon T.W."/>
            <person name="Priest M."/>
            <person name="Roberts A."/>
            <person name="Saif S."/>
            <person name="Shea T."/>
            <person name="Sisk P."/>
            <person name="Sykes S."/>
            <person name="Wortman J."/>
            <person name="Nusbaum C."/>
            <person name="Birren B."/>
        </authorList>
    </citation>
    <scope>NUCLEOTIDE SEQUENCE [LARGE SCALE GENOMIC DNA]</scope>
    <source>
        <strain evidence="2 3">CBS 119918</strain>
    </source>
</reference>
<comment type="similarity">
    <text evidence="1">Belongs to the asaB hydroxylase/desaturase family.</text>
</comment>
<dbReference type="PANTHER" id="PTHR34598">
    <property type="entry name" value="BLL6449 PROTEIN"/>
    <property type="match status" value="1"/>
</dbReference>
<comment type="caution">
    <text evidence="2">The sequence shown here is derived from an EMBL/GenBank/DDBJ whole genome shotgun (WGS) entry which is preliminary data.</text>
</comment>
<evidence type="ECO:0000256" key="1">
    <source>
        <dbReference type="ARBA" id="ARBA00023604"/>
    </source>
</evidence>
<protein>
    <recommendedName>
        <fullName evidence="4">Methyltransferase</fullName>
    </recommendedName>
</protein>
<dbReference type="NCBIfam" id="NF041278">
    <property type="entry name" value="CmcJ_NvfI_EfuI"/>
    <property type="match status" value="1"/>
</dbReference>
<accession>A0A072PKP0</accession>
<evidence type="ECO:0000313" key="2">
    <source>
        <dbReference type="EMBL" id="KEF60277.1"/>
    </source>
</evidence>
<dbReference type="PANTHER" id="PTHR34598:SF3">
    <property type="entry name" value="OXIDOREDUCTASE AN1597"/>
    <property type="match status" value="1"/>
</dbReference>
<name>A0A072PKP0_9EURO</name>
<dbReference type="InterPro" id="IPR044053">
    <property type="entry name" value="AsaB-like"/>
</dbReference>
<dbReference type="GO" id="GO:0016491">
    <property type="term" value="F:oxidoreductase activity"/>
    <property type="evidence" value="ECO:0007669"/>
    <property type="project" value="InterPro"/>
</dbReference>